<dbReference type="PANTHER" id="PTHR42721">
    <property type="entry name" value="SUGAR HYDROLASE-RELATED"/>
    <property type="match status" value="1"/>
</dbReference>
<dbReference type="Gene3D" id="2.60.40.10">
    <property type="entry name" value="Immunoglobulins"/>
    <property type="match status" value="1"/>
</dbReference>
<dbReference type="InterPro" id="IPR036881">
    <property type="entry name" value="Glyco_hydro_3_C_sf"/>
</dbReference>
<comment type="subcellular location">
    <subcellularLocation>
        <location evidence="1">Secreted</location>
    </subcellularLocation>
</comment>
<dbReference type="Pfam" id="PF14310">
    <property type="entry name" value="Fn3-like"/>
    <property type="match status" value="1"/>
</dbReference>
<dbReference type="GO" id="GO:0031222">
    <property type="term" value="P:arabinan catabolic process"/>
    <property type="evidence" value="ECO:0007669"/>
    <property type="project" value="TreeGrafter"/>
</dbReference>
<dbReference type="Pfam" id="PF00933">
    <property type="entry name" value="Glyco_hydro_3"/>
    <property type="match status" value="1"/>
</dbReference>
<dbReference type="Gene3D" id="3.40.50.1700">
    <property type="entry name" value="Glycoside hydrolase family 3 C-terminal domain"/>
    <property type="match status" value="1"/>
</dbReference>
<keyword evidence="10" id="KW-1185">Reference proteome</keyword>
<dbReference type="Pfam" id="PF01915">
    <property type="entry name" value="Glyco_hydro_3_C"/>
    <property type="match status" value="1"/>
</dbReference>
<keyword evidence="3 7" id="KW-0732">Signal</keyword>
<dbReference type="InterPro" id="IPR044993">
    <property type="entry name" value="BXL"/>
</dbReference>
<keyword evidence="2" id="KW-0964">Secreted</keyword>
<dbReference type="InterPro" id="IPR036962">
    <property type="entry name" value="Glyco_hydro_3_N_sf"/>
</dbReference>
<evidence type="ECO:0000256" key="7">
    <source>
        <dbReference type="SAM" id="SignalP"/>
    </source>
</evidence>
<dbReference type="GO" id="GO:0046556">
    <property type="term" value="F:alpha-L-arabinofuranosidase activity"/>
    <property type="evidence" value="ECO:0007669"/>
    <property type="project" value="TreeGrafter"/>
</dbReference>
<keyword evidence="6" id="KW-0326">Glycosidase</keyword>
<dbReference type="InterPro" id="IPR002772">
    <property type="entry name" value="Glyco_hydro_3_C"/>
</dbReference>
<evidence type="ECO:0000256" key="6">
    <source>
        <dbReference type="ARBA" id="ARBA00023295"/>
    </source>
</evidence>
<feature type="chain" id="PRO_5042018406" evidence="7">
    <location>
        <begin position="24"/>
        <end position="797"/>
    </location>
</feature>
<comment type="caution">
    <text evidence="9">The sequence shown here is derived from an EMBL/GenBank/DDBJ whole genome shotgun (WGS) entry which is preliminary data.</text>
</comment>
<dbReference type="KEGG" id="qsa:O6P43_025177"/>
<evidence type="ECO:0000256" key="2">
    <source>
        <dbReference type="ARBA" id="ARBA00022525"/>
    </source>
</evidence>
<dbReference type="InterPro" id="IPR013783">
    <property type="entry name" value="Ig-like_fold"/>
</dbReference>
<dbReference type="SMART" id="SM01217">
    <property type="entry name" value="Fn3_like"/>
    <property type="match status" value="1"/>
</dbReference>
<evidence type="ECO:0000256" key="5">
    <source>
        <dbReference type="ARBA" id="ARBA00023180"/>
    </source>
</evidence>
<sequence length="797" mass="87370">MSLQWRFLFFLHLQFLKFNTLISIPITVTSNPHPKFPCKQPHHSSYPFCNTSLPITTRAQSLVSILTLPEKIQQLSDNVSGIPRLGIPAYEWWSESIHGIATNGPGVSFSGIIPSATSFPQVLLTAASFNRTLWFLIGSAIAVEARAMYNFGQAGLTFWAPNINIFRDPRWGRGQETPGEDPMVASAYAIEFVRGLQGGNWKGGGEISNGFGGKRALRGNEGSDELMVSACCKHLTAYDLDKWGNFSRYSFNAVVSEQDLEDTYQPPFRSCIQQGKASCVMCSYNEVNGVPACASGDLLEQARTEWGFKGYITSDCDAVATVLEYQNYTKSPDDAVADVLKAGVDINCGTYLLRNTLSAIKQGKVKEEEIDRALLNLFSVQLRLGLFDGDPRKGQFGRLGPQDVCTPEHKTLALEAARQGIVLLKNDKKFLPWNKNVVTSLAVIGPLANNASKLGGDYTGVPCTRKSLFDGLQEYINKASYATGCYDVPCDSDAGFDEAVHIAREADFVVIVAGLDLSQETEDHDRDSLLLPGKQSALVSYVAAATRNPVILVLIGGGPLDIAFAQGNPQIASILWVGYPGEAGGKALAEIIFGEFNPGGRLPMTWYPESFTNVPMNDMRMRADPSRGYPGRTYRFYTGKRIYGFGHGLSYSTFSYKFLSAPTTLSLSAPVEDGSTKIILNKVGRRIDYMHIDEMESCSLLKFIVQISVMNHGGMDGSHVVMLFSRGPKVFDGIPETQLIGFDRLHAISYKSTETSISIDPCKHFSSANENGKRILPLGDYILMLGDIEHTVSILTH</sequence>
<dbReference type="AlphaFoldDB" id="A0AAD7L8F9"/>
<gene>
    <name evidence="9" type="ORF">O6P43_025177</name>
</gene>
<evidence type="ECO:0000313" key="10">
    <source>
        <dbReference type="Proteomes" id="UP001163823"/>
    </source>
</evidence>
<dbReference type="FunFam" id="3.40.50.1700:FF:000001">
    <property type="entry name" value="probable beta-D-xylosidase 2"/>
    <property type="match status" value="1"/>
</dbReference>
<dbReference type="InterPro" id="IPR026891">
    <property type="entry name" value="Fn3-like"/>
</dbReference>
<proteinExistence type="predicted"/>
<dbReference type="PANTHER" id="PTHR42721:SF1">
    <property type="entry name" value="BETA-D-XYLOSIDASE 6-RELATED"/>
    <property type="match status" value="1"/>
</dbReference>
<dbReference type="FunFam" id="3.20.20.300:FF:000004">
    <property type="entry name" value="probable beta-D-xylosidase 7"/>
    <property type="match status" value="1"/>
</dbReference>
<accession>A0AAD7L8F9</accession>
<evidence type="ECO:0000259" key="8">
    <source>
        <dbReference type="SMART" id="SM01217"/>
    </source>
</evidence>
<evidence type="ECO:0000256" key="3">
    <source>
        <dbReference type="ARBA" id="ARBA00022729"/>
    </source>
</evidence>
<dbReference type="EMBL" id="JARAOO010000010">
    <property type="protein sequence ID" value="KAJ7953478.1"/>
    <property type="molecule type" value="Genomic_DNA"/>
</dbReference>
<feature type="domain" description="Fibronectin type III-like" evidence="8">
    <location>
        <begin position="719"/>
        <end position="789"/>
    </location>
</feature>
<dbReference type="GO" id="GO:0005576">
    <property type="term" value="C:extracellular region"/>
    <property type="evidence" value="ECO:0007669"/>
    <property type="project" value="UniProtKB-SubCell"/>
</dbReference>
<dbReference type="InterPro" id="IPR001764">
    <property type="entry name" value="Glyco_hydro_3_N"/>
</dbReference>
<dbReference type="GO" id="GO:0045493">
    <property type="term" value="P:xylan catabolic process"/>
    <property type="evidence" value="ECO:0007669"/>
    <property type="project" value="InterPro"/>
</dbReference>
<evidence type="ECO:0000256" key="4">
    <source>
        <dbReference type="ARBA" id="ARBA00022801"/>
    </source>
</evidence>
<evidence type="ECO:0000313" key="9">
    <source>
        <dbReference type="EMBL" id="KAJ7953478.1"/>
    </source>
</evidence>
<keyword evidence="5" id="KW-0325">Glycoprotein</keyword>
<dbReference type="SUPFAM" id="SSF52279">
    <property type="entry name" value="Beta-D-glucan exohydrolase, C-terminal domain"/>
    <property type="match status" value="1"/>
</dbReference>
<name>A0AAD7L8F9_QUISA</name>
<dbReference type="SUPFAM" id="SSF51445">
    <property type="entry name" value="(Trans)glycosidases"/>
    <property type="match status" value="1"/>
</dbReference>
<dbReference type="GO" id="GO:0009044">
    <property type="term" value="F:xylan 1,4-beta-xylosidase activity"/>
    <property type="evidence" value="ECO:0007669"/>
    <property type="project" value="InterPro"/>
</dbReference>
<keyword evidence="4" id="KW-0378">Hydrolase</keyword>
<protein>
    <submittedName>
        <fullName evidence="9">Beta-D-xylosidase</fullName>
    </submittedName>
</protein>
<dbReference type="Gene3D" id="3.20.20.300">
    <property type="entry name" value="Glycoside hydrolase, family 3, N-terminal domain"/>
    <property type="match status" value="1"/>
</dbReference>
<evidence type="ECO:0000256" key="1">
    <source>
        <dbReference type="ARBA" id="ARBA00004613"/>
    </source>
</evidence>
<dbReference type="Proteomes" id="UP001163823">
    <property type="component" value="Chromosome 10"/>
</dbReference>
<dbReference type="InterPro" id="IPR017853">
    <property type="entry name" value="GH"/>
</dbReference>
<reference evidence="9" key="1">
    <citation type="journal article" date="2023" name="Science">
        <title>Elucidation of the pathway for biosynthesis of saponin adjuvants from the soapbark tree.</title>
        <authorList>
            <person name="Reed J."/>
            <person name="Orme A."/>
            <person name="El-Demerdash A."/>
            <person name="Owen C."/>
            <person name="Martin L.B.B."/>
            <person name="Misra R.C."/>
            <person name="Kikuchi S."/>
            <person name="Rejzek M."/>
            <person name="Martin A.C."/>
            <person name="Harkess A."/>
            <person name="Leebens-Mack J."/>
            <person name="Louveau T."/>
            <person name="Stephenson M.J."/>
            <person name="Osbourn A."/>
        </authorList>
    </citation>
    <scope>NUCLEOTIDE SEQUENCE</scope>
    <source>
        <strain evidence="9">S10</strain>
    </source>
</reference>
<feature type="signal peptide" evidence="7">
    <location>
        <begin position="1"/>
        <end position="23"/>
    </location>
</feature>
<organism evidence="9 10">
    <name type="scientific">Quillaja saponaria</name>
    <name type="common">Soap bark tree</name>
    <dbReference type="NCBI Taxonomy" id="32244"/>
    <lineage>
        <taxon>Eukaryota</taxon>
        <taxon>Viridiplantae</taxon>
        <taxon>Streptophyta</taxon>
        <taxon>Embryophyta</taxon>
        <taxon>Tracheophyta</taxon>
        <taxon>Spermatophyta</taxon>
        <taxon>Magnoliopsida</taxon>
        <taxon>eudicotyledons</taxon>
        <taxon>Gunneridae</taxon>
        <taxon>Pentapetalae</taxon>
        <taxon>rosids</taxon>
        <taxon>fabids</taxon>
        <taxon>Fabales</taxon>
        <taxon>Quillajaceae</taxon>
        <taxon>Quillaja</taxon>
    </lineage>
</organism>